<evidence type="ECO:0000313" key="2">
    <source>
        <dbReference type="Proteomes" id="UP000327000"/>
    </source>
</evidence>
<accession>A0A5N5W6D6</accession>
<dbReference type="OrthoDB" id="4312942at2"/>
<evidence type="ECO:0000313" key="1">
    <source>
        <dbReference type="EMBL" id="KAB7842185.1"/>
    </source>
</evidence>
<proteinExistence type="predicted"/>
<gene>
    <name evidence="1" type="ORF">FRZ00_19805</name>
</gene>
<dbReference type="AlphaFoldDB" id="A0A5N5W6D6"/>
<dbReference type="Proteomes" id="UP000327000">
    <property type="component" value="Unassembled WGS sequence"/>
</dbReference>
<evidence type="ECO:0008006" key="3">
    <source>
        <dbReference type="Google" id="ProtNLM"/>
    </source>
</evidence>
<keyword evidence="2" id="KW-1185">Reference proteome</keyword>
<organism evidence="1 2">
    <name type="scientific">Streptomyces mobaraensis</name>
    <name type="common">Streptoverticillium mobaraense</name>
    <dbReference type="NCBI Taxonomy" id="35621"/>
    <lineage>
        <taxon>Bacteria</taxon>
        <taxon>Bacillati</taxon>
        <taxon>Actinomycetota</taxon>
        <taxon>Actinomycetes</taxon>
        <taxon>Kitasatosporales</taxon>
        <taxon>Streptomycetaceae</taxon>
        <taxon>Streptomyces</taxon>
    </lineage>
</organism>
<dbReference type="EMBL" id="VOKX01000038">
    <property type="protein sequence ID" value="KAB7842185.1"/>
    <property type="molecule type" value="Genomic_DNA"/>
</dbReference>
<reference evidence="1 2" key="1">
    <citation type="journal article" date="2019" name="Microb. Cell Fact.">
        <title>Exploring novel herbicidin analogues by transcriptional regulator overexpression and MS/MS molecular networking.</title>
        <authorList>
            <person name="Shi Y."/>
            <person name="Gu R."/>
            <person name="Li Y."/>
            <person name="Wang X."/>
            <person name="Ren W."/>
            <person name="Li X."/>
            <person name="Wang L."/>
            <person name="Xie Y."/>
            <person name="Hong B."/>
        </authorList>
    </citation>
    <scope>NUCLEOTIDE SEQUENCE [LARGE SCALE GENOMIC DNA]</scope>
    <source>
        <strain evidence="1 2">US-43</strain>
    </source>
</reference>
<dbReference type="RefSeq" id="WP_152264390.1">
    <property type="nucleotide sequence ID" value="NZ_VOKX01000038.1"/>
</dbReference>
<sequence length="344" mass="38218">MARETTVPAGGGFRPVHHPAGLDDALRIAVEEVWAGRWMAMRDLLERTGADWALRTARTQVLGAVAAGSTIVEAWAAEEGHSVDARVMWARVVVQRAQRAHRQRHPEAVHLEHQAREACRLAVEAAPGDPVPWICLLTLASLDERQERPEHQLQPWEIMLPPGPWGLLSRIWERDQCNREAFHRMLQFFQACTTGAAASVSAVDFARWVASWAPAGSALLVMPLFAYADLHRRQAADPRGQGRSDALLRSQWSVDPIRSETLRAYRGWFATLGHGGHTPLSVPDLSHLAFAMWSARHYAEAAEVFAAMGAHTAVQPWASFTDDPSRPDLATEEFLRARRHCLGA</sequence>
<comment type="caution">
    <text evidence="1">The sequence shown here is derived from an EMBL/GenBank/DDBJ whole genome shotgun (WGS) entry which is preliminary data.</text>
</comment>
<protein>
    <recommendedName>
        <fullName evidence="3">DUF4034 domain-containing protein</fullName>
    </recommendedName>
</protein>
<name>A0A5N5W6D6_STRMB</name>